<dbReference type="InterPro" id="IPR007372">
    <property type="entry name" value="Lipid/polyisoprenoid-bd_YceI"/>
</dbReference>
<evidence type="ECO:0000313" key="4">
    <source>
        <dbReference type="Proteomes" id="UP001596137"/>
    </source>
</evidence>
<dbReference type="PANTHER" id="PTHR34406">
    <property type="entry name" value="PROTEIN YCEI"/>
    <property type="match status" value="1"/>
</dbReference>
<organism evidence="3 4">
    <name type="scientific">Sphaerisporangium aureirubrum</name>
    <dbReference type="NCBI Taxonomy" id="1544736"/>
    <lineage>
        <taxon>Bacteria</taxon>
        <taxon>Bacillati</taxon>
        <taxon>Actinomycetota</taxon>
        <taxon>Actinomycetes</taxon>
        <taxon>Streptosporangiales</taxon>
        <taxon>Streptosporangiaceae</taxon>
        <taxon>Sphaerisporangium</taxon>
    </lineage>
</organism>
<dbReference type="SMART" id="SM00867">
    <property type="entry name" value="YceI"/>
    <property type="match status" value="1"/>
</dbReference>
<dbReference type="Pfam" id="PF04264">
    <property type="entry name" value="YceI"/>
    <property type="match status" value="1"/>
</dbReference>
<evidence type="ECO:0000259" key="2">
    <source>
        <dbReference type="SMART" id="SM00867"/>
    </source>
</evidence>
<feature type="domain" description="Lipid/polyisoprenoid-binding YceI-like" evidence="2">
    <location>
        <begin position="9"/>
        <end position="178"/>
    </location>
</feature>
<protein>
    <submittedName>
        <fullName evidence="3">YceI family protein</fullName>
    </submittedName>
</protein>
<accession>A0ABW1NQU1</accession>
<comment type="similarity">
    <text evidence="1">Belongs to the UPF0312 family.</text>
</comment>
<proteinExistence type="inferred from homology"/>
<dbReference type="RefSeq" id="WP_380760173.1">
    <property type="nucleotide sequence ID" value="NZ_JBHSRF010000068.1"/>
</dbReference>
<reference evidence="4" key="1">
    <citation type="journal article" date="2019" name="Int. J. Syst. Evol. Microbiol.">
        <title>The Global Catalogue of Microorganisms (GCM) 10K type strain sequencing project: providing services to taxonomists for standard genome sequencing and annotation.</title>
        <authorList>
            <consortium name="The Broad Institute Genomics Platform"/>
            <consortium name="The Broad Institute Genome Sequencing Center for Infectious Disease"/>
            <person name="Wu L."/>
            <person name="Ma J."/>
        </authorList>
    </citation>
    <scope>NUCLEOTIDE SEQUENCE [LARGE SCALE GENOMIC DNA]</scope>
    <source>
        <strain evidence="4">JCM 30346</strain>
    </source>
</reference>
<dbReference type="Proteomes" id="UP001596137">
    <property type="component" value="Unassembled WGS sequence"/>
</dbReference>
<dbReference type="InterPro" id="IPR036761">
    <property type="entry name" value="TTHA0802/YceI-like_sf"/>
</dbReference>
<sequence>MNPSDLTGTYTLDPAHSRFGFVARHAMITKIHGSIPVKEAVVVLDAGDPAASRAHVVLDVAGIHTGNQYRDAHLRTGDLLDAAGHPSITFDSAGVKHAGGDDYEVTGDLTIRGVTRQVTIVMTYTGTAADAQGVTRVGFEGGTVIDRRDFGITYNAILETGGVMISDKITIELDLSAVRAT</sequence>
<dbReference type="PANTHER" id="PTHR34406:SF1">
    <property type="entry name" value="PROTEIN YCEI"/>
    <property type="match status" value="1"/>
</dbReference>
<evidence type="ECO:0000256" key="1">
    <source>
        <dbReference type="ARBA" id="ARBA00008812"/>
    </source>
</evidence>
<name>A0ABW1NQU1_9ACTN</name>
<keyword evidence="4" id="KW-1185">Reference proteome</keyword>
<evidence type="ECO:0000313" key="3">
    <source>
        <dbReference type="EMBL" id="MFC6085729.1"/>
    </source>
</evidence>
<gene>
    <name evidence="3" type="ORF">ACFP1K_31500</name>
</gene>
<comment type="caution">
    <text evidence="3">The sequence shown here is derived from an EMBL/GenBank/DDBJ whole genome shotgun (WGS) entry which is preliminary data.</text>
</comment>
<dbReference type="Gene3D" id="2.40.128.110">
    <property type="entry name" value="Lipid/polyisoprenoid-binding, YceI-like"/>
    <property type="match status" value="1"/>
</dbReference>
<dbReference type="SUPFAM" id="SSF101874">
    <property type="entry name" value="YceI-like"/>
    <property type="match status" value="1"/>
</dbReference>
<dbReference type="EMBL" id="JBHSRF010000068">
    <property type="protein sequence ID" value="MFC6085729.1"/>
    <property type="molecule type" value="Genomic_DNA"/>
</dbReference>